<dbReference type="Pfam" id="PF04158">
    <property type="entry name" value="Sof1"/>
    <property type="match status" value="1"/>
</dbReference>
<name>A0A9Q1Q964_9CARY</name>
<feature type="repeat" description="WD" evidence="9">
    <location>
        <begin position="105"/>
        <end position="138"/>
    </location>
</feature>
<dbReference type="Pfam" id="PF00400">
    <property type="entry name" value="WD40"/>
    <property type="match status" value="5"/>
</dbReference>
<sequence>MKVKLISRSTDEFTRERSQDLQRVFRNYDPNLRPQEKAVEYVRALNAAKLDKIFARPFIGAMDGHTDAISCMTKNPNYLKGVFSGSMDGDIRLWDIACRRTVCRFPGHQGPVKGLAASTDGRILVSCGHDCMVRLWNVPAPSILEFDDSSDDTPKPLVEYTGKYAYRGADHQWGGNLFATAGAQLDIWDHNRSQPVNSFEWGVDTVVSVRFNPGEPTLLATSGSDRSIAVYDLRMSTPVKKIIMQKVWGKLYSDRLDGVIPRVAMYTSLALSEFKLLSKVGKQQHTKTNAICWNPLEAVNFTAANEDCNCYSFDARKLSEAKCVHQDHVSAVMDIDYSPTGREFVTGSYDRTVRIFPFDGGHSREIYHTKRMQRVFCVKFSCDATYVISGSDDMNLRLWKAKASEQLGVLLPREQKKHEYHEAVKNRYKHLPEVKRIVRHRHLPKAVYKAKDLRRTMTEAERRRKERKRAHSGPSSVHEEPLRKRRIIKEIEKAEE</sequence>
<dbReference type="SUPFAM" id="SSF50978">
    <property type="entry name" value="WD40 repeat-like"/>
    <property type="match status" value="1"/>
</dbReference>
<protein>
    <recommendedName>
        <fullName evidence="3">DDB1- and CUL4-associated factor 13</fullName>
    </recommendedName>
    <alternativeName>
        <fullName evidence="8">WD repeat and SOF domain-containing protein 1</fullName>
    </alternativeName>
</protein>
<evidence type="ECO:0000256" key="3">
    <source>
        <dbReference type="ARBA" id="ARBA00021762"/>
    </source>
</evidence>
<evidence type="ECO:0000313" key="13">
    <source>
        <dbReference type="Proteomes" id="UP001153076"/>
    </source>
</evidence>
<evidence type="ECO:0000259" key="11">
    <source>
        <dbReference type="Pfam" id="PF04158"/>
    </source>
</evidence>
<accession>A0A9Q1Q964</accession>
<gene>
    <name evidence="12" type="ORF">Cgig2_008540</name>
</gene>
<dbReference type="InterPro" id="IPR015943">
    <property type="entry name" value="WD40/YVTN_repeat-like_dom_sf"/>
</dbReference>
<dbReference type="GO" id="GO:0000462">
    <property type="term" value="P:maturation of SSU-rRNA from tricistronic rRNA transcript (SSU-rRNA, 5.8S rRNA, LSU-rRNA)"/>
    <property type="evidence" value="ECO:0007669"/>
    <property type="project" value="TreeGrafter"/>
</dbReference>
<dbReference type="InterPro" id="IPR001680">
    <property type="entry name" value="WD40_rpt"/>
</dbReference>
<dbReference type="PANTHER" id="PTHR22851">
    <property type="entry name" value="U3 SMALL NUCLEOLAR RNA U3 SNORNA ASSOCIATED PROTEIN"/>
    <property type="match status" value="1"/>
</dbReference>
<proteinExistence type="inferred from homology"/>
<feature type="repeat" description="WD" evidence="9">
    <location>
        <begin position="325"/>
        <end position="356"/>
    </location>
</feature>
<dbReference type="PRINTS" id="PR00320">
    <property type="entry name" value="GPROTEINBRPT"/>
</dbReference>
<dbReference type="InterPro" id="IPR051733">
    <property type="entry name" value="WD_repeat_DCAF13/WDSOF1"/>
</dbReference>
<evidence type="ECO:0000256" key="8">
    <source>
        <dbReference type="ARBA" id="ARBA00032239"/>
    </source>
</evidence>
<dbReference type="SMART" id="SM00320">
    <property type="entry name" value="WD40"/>
    <property type="match status" value="5"/>
</dbReference>
<comment type="subcellular location">
    <subcellularLocation>
        <location evidence="1">Nucleus</location>
        <location evidence="1">Nucleolus</location>
    </subcellularLocation>
</comment>
<feature type="region of interest" description="Disordered" evidence="10">
    <location>
        <begin position="454"/>
        <end position="496"/>
    </location>
</feature>
<dbReference type="PROSITE" id="PS50294">
    <property type="entry name" value="WD_REPEATS_REGION"/>
    <property type="match status" value="3"/>
</dbReference>
<keyword evidence="7" id="KW-0687">Ribonucleoprotein</keyword>
<organism evidence="12 13">
    <name type="scientific">Carnegiea gigantea</name>
    <dbReference type="NCBI Taxonomy" id="171969"/>
    <lineage>
        <taxon>Eukaryota</taxon>
        <taxon>Viridiplantae</taxon>
        <taxon>Streptophyta</taxon>
        <taxon>Embryophyta</taxon>
        <taxon>Tracheophyta</taxon>
        <taxon>Spermatophyta</taxon>
        <taxon>Magnoliopsida</taxon>
        <taxon>eudicotyledons</taxon>
        <taxon>Gunneridae</taxon>
        <taxon>Pentapetalae</taxon>
        <taxon>Caryophyllales</taxon>
        <taxon>Cactineae</taxon>
        <taxon>Cactaceae</taxon>
        <taxon>Cactoideae</taxon>
        <taxon>Echinocereeae</taxon>
        <taxon>Carnegiea</taxon>
    </lineage>
</organism>
<keyword evidence="4 9" id="KW-0853">WD repeat</keyword>
<feature type="repeat" description="WD" evidence="9">
    <location>
        <begin position="368"/>
        <end position="409"/>
    </location>
</feature>
<reference evidence="12" key="1">
    <citation type="submission" date="2022-04" db="EMBL/GenBank/DDBJ databases">
        <title>Carnegiea gigantea Genome sequencing and assembly v2.</title>
        <authorList>
            <person name="Copetti D."/>
            <person name="Sanderson M.J."/>
            <person name="Burquez A."/>
            <person name="Wojciechowski M.F."/>
        </authorList>
    </citation>
    <scope>NUCLEOTIDE SEQUENCE</scope>
    <source>
        <strain evidence="12">SGP5-SGP5p</strain>
        <tissue evidence="12">Aerial part</tissue>
    </source>
</reference>
<evidence type="ECO:0000256" key="6">
    <source>
        <dbReference type="ARBA" id="ARBA00023242"/>
    </source>
</evidence>
<keyword evidence="5" id="KW-0677">Repeat</keyword>
<feature type="repeat" description="WD" evidence="9">
    <location>
        <begin position="62"/>
        <end position="96"/>
    </location>
</feature>
<dbReference type="InterPro" id="IPR019775">
    <property type="entry name" value="WD40_repeat_CS"/>
</dbReference>
<dbReference type="Proteomes" id="UP001153076">
    <property type="component" value="Unassembled WGS sequence"/>
</dbReference>
<evidence type="ECO:0000256" key="9">
    <source>
        <dbReference type="PROSITE-ProRule" id="PRU00221"/>
    </source>
</evidence>
<keyword evidence="13" id="KW-1185">Reference proteome</keyword>
<evidence type="ECO:0000256" key="7">
    <source>
        <dbReference type="ARBA" id="ARBA00023274"/>
    </source>
</evidence>
<keyword evidence="6" id="KW-0539">Nucleus</keyword>
<evidence type="ECO:0000256" key="1">
    <source>
        <dbReference type="ARBA" id="ARBA00004604"/>
    </source>
</evidence>
<dbReference type="EMBL" id="JAKOGI010000581">
    <property type="protein sequence ID" value="KAJ8432826.1"/>
    <property type="molecule type" value="Genomic_DNA"/>
</dbReference>
<feature type="compositionally biased region" description="Basic and acidic residues" evidence="10">
    <location>
        <begin position="477"/>
        <end position="496"/>
    </location>
</feature>
<feature type="domain" description="Sof1-like protein" evidence="11">
    <location>
        <begin position="401"/>
        <end position="487"/>
    </location>
</feature>
<dbReference type="PROSITE" id="PS00678">
    <property type="entry name" value="WD_REPEATS_1"/>
    <property type="match status" value="2"/>
</dbReference>
<evidence type="ECO:0000313" key="12">
    <source>
        <dbReference type="EMBL" id="KAJ8432826.1"/>
    </source>
</evidence>
<dbReference type="AlphaFoldDB" id="A0A9Q1Q964"/>
<dbReference type="PANTHER" id="PTHR22851:SF0">
    <property type="entry name" value="DDB1- AND CUL4-ASSOCIATED FACTOR 13"/>
    <property type="match status" value="1"/>
</dbReference>
<evidence type="ECO:0000256" key="2">
    <source>
        <dbReference type="ARBA" id="ARBA00005649"/>
    </source>
</evidence>
<dbReference type="PROSITE" id="PS50082">
    <property type="entry name" value="WD_REPEATS_2"/>
    <property type="match status" value="4"/>
</dbReference>
<evidence type="ECO:0000256" key="10">
    <source>
        <dbReference type="SAM" id="MobiDB-lite"/>
    </source>
</evidence>
<dbReference type="InterPro" id="IPR007287">
    <property type="entry name" value="Sof1"/>
</dbReference>
<evidence type="ECO:0000256" key="4">
    <source>
        <dbReference type="ARBA" id="ARBA00022574"/>
    </source>
</evidence>
<evidence type="ECO:0000256" key="5">
    <source>
        <dbReference type="ARBA" id="ARBA00022737"/>
    </source>
</evidence>
<dbReference type="InterPro" id="IPR036322">
    <property type="entry name" value="WD40_repeat_dom_sf"/>
</dbReference>
<dbReference type="OrthoDB" id="10249065at2759"/>
<feature type="compositionally biased region" description="Basic and acidic residues" evidence="10">
    <location>
        <begin position="454"/>
        <end position="463"/>
    </location>
</feature>
<comment type="caution">
    <text evidence="12">The sequence shown here is derived from an EMBL/GenBank/DDBJ whole genome shotgun (WGS) entry which is preliminary data.</text>
</comment>
<dbReference type="Gene3D" id="2.130.10.10">
    <property type="entry name" value="YVTN repeat-like/Quinoprotein amine dehydrogenase"/>
    <property type="match status" value="3"/>
</dbReference>
<comment type="similarity">
    <text evidence="2">Belongs to the WD repeat DCAF13/WDSOF1 family.</text>
</comment>
<dbReference type="GO" id="GO:0032040">
    <property type="term" value="C:small-subunit processome"/>
    <property type="evidence" value="ECO:0007669"/>
    <property type="project" value="TreeGrafter"/>
</dbReference>
<dbReference type="InterPro" id="IPR020472">
    <property type="entry name" value="WD40_PAC1"/>
</dbReference>